<comment type="caution">
    <text evidence="7">The sequence shown here is derived from an EMBL/GenBank/DDBJ whole genome shotgun (WGS) entry which is preliminary data.</text>
</comment>
<proteinExistence type="predicted"/>
<dbReference type="InterPro" id="IPR013762">
    <property type="entry name" value="Integrase-like_cat_sf"/>
</dbReference>
<dbReference type="Pfam" id="PF00589">
    <property type="entry name" value="Phage_integrase"/>
    <property type="match status" value="1"/>
</dbReference>
<feature type="domain" description="Core-binding (CB)" evidence="6">
    <location>
        <begin position="59"/>
        <end position="138"/>
    </location>
</feature>
<dbReference type="PROSITE" id="PS51898">
    <property type="entry name" value="TYR_RECOMBINASE"/>
    <property type="match status" value="1"/>
</dbReference>
<dbReference type="SUPFAM" id="SSF56349">
    <property type="entry name" value="DNA breaking-rejoining enzymes"/>
    <property type="match status" value="1"/>
</dbReference>
<evidence type="ECO:0000256" key="4">
    <source>
        <dbReference type="PROSITE-ProRule" id="PRU01248"/>
    </source>
</evidence>
<accession>A0A6B2KNM8</accession>
<dbReference type="EMBL" id="JAAGAA010000002">
    <property type="protein sequence ID" value="NDV11780.1"/>
    <property type="molecule type" value="Genomic_DNA"/>
</dbReference>
<evidence type="ECO:0000259" key="6">
    <source>
        <dbReference type="PROSITE" id="PS51900"/>
    </source>
</evidence>
<dbReference type="GO" id="GO:0006310">
    <property type="term" value="P:DNA recombination"/>
    <property type="evidence" value="ECO:0007669"/>
    <property type="project" value="UniProtKB-KW"/>
</dbReference>
<keyword evidence="2 4" id="KW-0238">DNA-binding</keyword>
<evidence type="ECO:0000256" key="1">
    <source>
        <dbReference type="ARBA" id="ARBA00022908"/>
    </source>
</evidence>
<sequence>MASILRRGPDQVQAIIRRKGYPSQTRTFETRAAAEAWARSVESKIDLGQFHDLRPLGQLTLGDLLQRYGDEVTPTKRGAVAEGNRIKQLLRHPLSLRPMSTLRACDFAAYRNERLERVGPNTVRLELALLSHLYTVAIREWSLPMEHELHKVSRPKAAPGRERRLQRGELSRLLSAIEDQGGQAAPWLRACIELALETGMRAGEILSLEWRQVDLVSAVIKLEQTKNGTSRLVPLSEHAESVLAALPRPELRVIPNFYDTSGLDRAFKRACLRAGIEGLRFHDLRHEAASRRAPHVTPQTLAKLFGWRNLQMSMRYYNPQIAELHAAIGRAPLAAGL</sequence>
<dbReference type="RefSeq" id="WP_163315037.1">
    <property type="nucleotide sequence ID" value="NZ_JAAGAA010000002.1"/>
</dbReference>
<evidence type="ECO:0000256" key="3">
    <source>
        <dbReference type="ARBA" id="ARBA00023172"/>
    </source>
</evidence>
<organism evidence="7 8">
    <name type="scientific">Crenobacter caeni</name>
    <dbReference type="NCBI Taxonomy" id="2705474"/>
    <lineage>
        <taxon>Bacteria</taxon>
        <taxon>Pseudomonadati</taxon>
        <taxon>Pseudomonadota</taxon>
        <taxon>Betaproteobacteria</taxon>
        <taxon>Neisseriales</taxon>
        <taxon>Neisseriaceae</taxon>
        <taxon>Crenobacter</taxon>
    </lineage>
</organism>
<evidence type="ECO:0000313" key="8">
    <source>
        <dbReference type="Proteomes" id="UP000482578"/>
    </source>
</evidence>
<dbReference type="InterPro" id="IPR011010">
    <property type="entry name" value="DNA_brk_join_enz"/>
</dbReference>
<dbReference type="CDD" id="cd00796">
    <property type="entry name" value="INT_Rci_Hp1_C"/>
    <property type="match status" value="1"/>
</dbReference>
<dbReference type="GO" id="GO:0003677">
    <property type="term" value="F:DNA binding"/>
    <property type="evidence" value="ECO:0007669"/>
    <property type="project" value="UniProtKB-UniRule"/>
</dbReference>
<dbReference type="InterPro" id="IPR002104">
    <property type="entry name" value="Integrase_catalytic"/>
</dbReference>
<gene>
    <name evidence="7" type="ORF">GZH52_03070</name>
</gene>
<dbReference type="PANTHER" id="PTHR30349:SF94">
    <property type="entry name" value="INTEGRASE_RECOMBINASE HI_1414-RELATED"/>
    <property type="match status" value="1"/>
</dbReference>
<protein>
    <submittedName>
        <fullName evidence="7">Site-specific integrase</fullName>
    </submittedName>
</protein>
<evidence type="ECO:0000259" key="5">
    <source>
        <dbReference type="PROSITE" id="PS51898"/>
    </source>
</evidence>
<evidence type="ECO:0000256" key="2">
    <source>
        <dbReference type="ARBA" id="ARBA00023125"/>
    </source>
</evidence>
<dbReference type="InterPro" id="IPR050090">
    <property type="entry name" value="Tyrosine_recombinase_XerCD"/>
</dbReference>
<dbReference type="Gene3D" id="1.10.443.10">
    <property type="entry name" value="Intergrase catalytic core"/>
    <property type="match status" value="1"/>
</dbReference>
<dbReference type="Proteomes" id="UP000482578">
    <property type="component" value="Unassembled WGS sequence"/>
</dbReference>
<dbReference type="PROSITE" id="PS51900">
    <property type="entry name" value="CB"/>
    <property type="match status" value="1"/>
</dbReference>
<evidence type="ECO:0000313" key="7">
    <source>
        <dbReference type="EMBL" id="NDV11780.1"/>
    </source>
</evidence>
<keyword evidence="8" id="KW-1185">Reference proteome</keyword>
<dbReference type="InterPro" id="IPR044068">
    <property type="entry name" value="CB"/>
</dbReference>
<dbReference type="PANTHER" id="PTHR30349">
    <property type="entry name" value="PHAGE INTEGRASE-RELATED"/>
    <property type="match status" value="1"/>
</dbReference>
<reference evidence="7 8" key="1">
    <citation type="submission" date="2020-02" db="EMBL/GenBank/DDBJ databases">
        <authorList>
            <person name="Yang Z."/>
        </authorList>
    </citation>
    <scope>NUCLEOTIDE SEQUENCE [LARGE SCALE GENOMIC DNA]</scope>
    <source>
        <strain evidence="7 8">HX-7-9</strain>
    </source>
</reference>
<dbReference type="AlphaFoldDB" id="A0A6B2KNM8"/>
<feature type="domain" description="Tyr recombinase" evidence="5">
    <location>
        <begin position="160"/>
        <end position="331"/>
    </location>
</feature>
<name>A0A6B2KNM8_9NEIS</name>
<keyword evidence="1" id="KW-0229">DNA integration</keyword>
<keyword evidence="3" id="KW-0233">DNA recombination</keyword>
<dbReference type="GO" id="GO:0015074">
    <property type="term" value="P:DNA integration"/>
    <property type="evidence" value="ECO:0007669"/>
    <property type="project" value="UniProtKB-KW"/>
</dbReference>